<dbReference type="UniPathway" id="UPA00358">
    <property type="reaction ID" value="UER00476"/>
</dbReference>
<dbReference type="AlphaFoldDB" id="E1T7M4"/>
<comment type="function">
    <text evidence="5">Activates KDO (a required 8-carbon sugar) for incorporation into bacterial lipopolysaccharide in Gram-negative bacteria.</text>
</comment>
<dbReference type="InterPro" id="IPR003329">
    <property type="entry name" value="Cytidylyl_trans"/>
</dbReference>
<keyword evidence="2 5" id="KW-0808">Transferase</keyword>
<dbReference type="HOGENOM" id="CLU_065038_1_0_4"/>
<dbReference type="eggNOG" id="COG1212">
    <property type="taxonomic scope" value="Bacteria"/>
</dbReference>
<dbReference type="GO" id="GO:0008690">
    <property type="term" value="F:3-deoxy-manno-octulosonate cytidylyltransferase activity"/>
    <property type="evidence" value="ECO:0007669"/>
    <property type="project" value="UniProtKB-UniRule"/>
</dbReference>
<evidence type="ECO:0000256" key="2">
    <source>
        <dbReference type="ARBA" id="ARBA00022679"/>
    </source>
</evidence>
<dbReference type="NCBIfam" id="NF003952">
    <property type="entry name" value="PRK05450.1-5"/>
    <property type="match status" value="1"/>
</dbReference>
<dbReference type="InterPro" id="IPR029044">
    <property type="entry name" value="Nucleotide-diphossugar_trans"/>
</dbReference>
<gene>
    <name evidence="5" type="primary">kdsB</name>
    <name evidence="6" type="ordered locus">BC1003_2784</name>
</gene>
<protein>
    <recommendedName>
        <fullName evidence="5">3-deoxy-manno-octulosonate cytidylyltransferase</fullName>
        <ecNumber evidence="5">2.7.7.38</ecNumber>
    </recommendedName>
    <alternativeName>
        <fullName evidence="5">CMP-2-keto-3-deoxyoctulosonic acid synthase</fullName>
        <shortName evidence="5">CKS</shortName>
        <shortName evidence="5">CMP-KDO synthase</shortName>
    </alternativeName>
</protein>
<dbReference type="CDD" id="cd02517">
    <property type="entry name" value="CMP-KDO-Synthetase"/>
    <property type="match status" value="1"/>
</dbReference>
<dbReference type="Gene3D" id="3.90.550.10">
    <property type="entry name" value="Spore Coat Polysaccharide Biosynthesis Protein SpsA, Chain A"/>
    <property type="match status" value="1"/>
</dbReference>
<dbReference type="GO" id="GO:0016020">
    <property type="term" value="C:membrane"/>
    <property type="evidence" value="ECO:0007669"/>
    <property type="project" value="UniProtKB-SubCell"/>
</dbReference>
<evidence type="ECO:0000256" key="3">
    <source>
        <dbReference type="ARBA" id="ARBA00022695"/>
    </source>
</evidence>
<keyword evidence="5" id="KW-0963">Cytoplasm</keyword>
<dbReference type="HAMAP" id="MF_00057">
    <property type="entry name" value="KdsB"/>
    <property type="match status" value="1"/>
</dbReference>
<evidence type="ECO:0000313" key="6">
    <source>
        <dbReference type="EMBL" id="ADN58737.1"/>
    </source>
</evidence>
<keyword evidence="4 5" id="KW-0448">Lipopolysaccharide biosynthesis</keyword>
<dbReference type="SUPFAM" id="SSF53448">
    <property type="entry name" value="Nucleotide-diphospho-sugar transferases"/>
    <property type="match status" value="1"/>
</dbReference>
<comment type="catalytic activity">
    <reaction evidence="5">
        <text>3-deoxy-alpha-D-manno-oct-2-ulosonate + CTP = CMP-3-deoxy-beta-D-manno-octulosonate + diphosphate</text>
        <dbReference type="Rhea" id="RHEA:23448"/>
        <dbReference type="ChEBI" id="CHEBI:33019"/>
        <dbReference type="ChEBI" id="CHEBI:37563"/>
        <dbReference type="ChEBI" id="CHEBI:85986"/>
        <dbReference type="ChEBI" id="CHEBI:85987"/>
        <dbReference type="EC" id="2.7.7.38"/>
    </reaction>
</comment>
<proteinExistence type="inferred from homology"/>
<dbReference type="InterPro" id="IPR004528">
    <property type="entry name" value="KdsB"/>
</dbReference>
<comment type="similarity">
    <text evidence="5">Belongs to the KdsB family.</text>
</comment>
<sequence length="266" mass="28609">MNHTTTATPPFIAVVPARLASTRLPNKPLADIGGKPMVVRVAERARESGAQQVLIASDAQSVLDAAREHGFEAVLTRADHPSGTDRLAEVASQFGWSDETIVVNVQGDEPLIDPSLVRGVASHLAAASHCAIATAAHPIADAAEIFNPNVVKVVLDAHGVALYFSRAPIPWARDAYQPHWPDVASMPVPPAPAVVYRHIGLYAYRARFLRSYPDLAISPIEQVEALEQLRAMWHGERIAVLVTRDTPLPGVDTPADLARVRALFGS</sequence>
<dbReference type="EMBL" id="CP002217">
    <property type="protein sequence ID" value="ADN58737.1"/>
    <property type="molecule type" value="Genomic_DNA"/>
</dbReference>
<dbReference type="FunFam" id="3.90.550.10:FF:000011">
    <property type="entry name" value="3-deoxy-manno-octulosonate cytidylyltransferase"/>
    <property type="match status" value="1"/>
</dbReference>
<dbReference type="GO" id="GO:0005829">
    <property type="term" value="C:cytosol"/>
    <property type="evidence" value="ECO:0007669"/>
    <property type="project" value="TreeGrafter"/>
</dbReference>
<dbReference type="PANTHER" id="PTHR42866:SF2">
    <property type="entry name" value="3-DEOXY-MANNO-OCTULOSONATE CYTIDYLYLTRANSFERASE, MITOCHONDRIAL"/>
    <property type="match status" value="1"/>
</dbReference>
<dbReference type="Pfam" id="PF02348">
    <property type="entry name" value="CTP_transf_3"/>
    <property type="match status" value="1"/>
</dbReference>
<dbReference type="EC" id="2.7.7.38" evidence="5"/>
<name>E1T7M4_BURSG</name>
<dbReference type="STRING" id="640512.BC1003_2784"/>
<keyword evidence="3 5" id="KW-0548">Nucleotidyltransferase</keyword>
<dbReference type="GO" id="GO:0033468">
    <property type="term" value="P:CMP-keto-3-deoxy-D-manno-octulosonic acid biosynthetic process"/>
    <property type="evidence" value="ECO:0007669"/>
    <property type="project" value="UniProtKB-UniRule"/>
</dbReference>
<dbReference type="KEGG" id="bgf:BC1003_2784"/>
<dbReference type="OrthoDB" id="9815559at2"/>
<evidence type="ECO:0000256" key="1">
    <source>
        <dbReference type="ARBA" id="ARBA00004370"/>
    </source>
</evidence>
<accession>E1T7M4</accession>
<dbReference type="GO" id="GO:0009103">
    <property type="term" value="P:lipopolysaccharide biosynthetic process"/>
    <property type="evidence" value="ECO:0007669"/>
    <property type="project" value="UniProtKB-UniRule"/>
</dbReference>
<evidence type="ECO:0000256" key="4">
    <source>
        <dbReference type="ARBA" id="ARBA00022985"/>
    </source>
</evidence>
<dbReference type="NCBIfam" id="NF009905">
    <property type="entry name" value="PRK13368.1"/>
    <property type="match status" value="1"/>
</dbReference>
<reference evidence="6" key="1">
    <citation type="submission" date="2010-09" db="EMBL/GenBank/DDBJ databases">
        <title>Complete sequence of chromosome1 of Burkholderia sp. CCGE1003.</title>
        <authorList>
            <consortium name="US DOE Joint Genome Institute"/>
            <person name="Lucas S."/>
            <person name="Copeland A."/>
            <person name="Lapidus A."/>
            <person name="Cheng J.-F."/>
            <person name="Bruce D."/>
            <person name="Goodwin L."/>
            <person name="Pitluck S."/>
            <person name="Daligault H."/>
            <person name="Davenport K."/>
            <person name="Detter J.C."/>
            <person name="Han C."/>
            <person name="Tapia R."/>
            <person name="Land M."/>
            <person name="Hauser L."/>
            <person name="Jeffries C."/>
            <person name="Kyrpides N."/>
            <person name="Ivanova N."/>
            <person name="Ovchinnikova G."/>
            <person name="Martinez-Romero E."/>
            <person name="Rogel M.A."/>
            <person name="Auchtung J."/>
            <person name="Tiedje J.M."/>
            <person name="Woyke T."/>
        </authorList>
    </citation>
    <scope>NUCLEOTIDE SEQUENCE</scope>
    <source>
        <strain evidence="6">CCGE1003</strain>
    </source>
</reference>
<comment type="subcellular location">
    <subcellularLocation>
        <location evidence="5">Cytoplasm</location>
    </subcellularLocation>
    <subcellularLocation>
        <location evidence="1">Membrane</location>
    </subcellularLocation>
</comment>
<evidence type="ECO:0000256" key="5">
    <source>
        <dbReference type="HAMAP-Rule" id="MF_00057"/>
    </source>
</evidence>
<organism evidence="6">
    <name type="scientific">Burkholderia sp. (strain CCGE1003)</name>
    <dbReference type="NCBI Taxonomy" id="640512"/>
    <lineage>
        <taxon>Bacteria</taxon>
        <taxon>Pseudomonadati</taxon>
        <taxon>Pseudomonadota</taxon>
        <taxon>Betaproteobacteria</taxon>
        <taxon>Burkholderiales</taxon>
        <taxon>Burkholderiaceae</taxon>
        <taxon>Burkholderia</taxon>
    </lineage>
</organism>
<dbReference type="PANTHER" id="PTHR42866">
    <property type="entry name" value="3-DEOXY-MANNO-OCTULOSONATE CYTIDYLYLTRANSFERASE"/>
    <property type="match status" value="1"/>
</dbReference>
<comment type="pathway">
    <text evidence="5">Nucleotide-sugar biosynthesis; CMP-3-deoxy-D-manno-octulosonate biosynthesis; CMP-3-deoxy-D-manno-octulosonate from 3-deoxy-D-manno-octulosonate and CTP: step 1/1.</text>
</comment>
<dbReference type="NCBIfam" id="TIGR00466">
    <property type="entry name" value="kdsB"/>
    <property type="match status" value="1"/>
</dbReference>